<evidence type="ECO:0000256" key="2">
    <source>
        <dbReference type="ARBA" id="ARBA00023145"/>
    </source>
</evidence>
<evidence type="ECO:0000256" key="1">
    <source>
        <dbReference type="ARBA" id="ARBA00004239"/>
    </source>
</evidence>
<evidence type="ECO:0000259" key="6">
    <source>
        <dbReference type="PROSITE" id="PS50240"/>
    </source>
</evidence>
<dbReference type="SUPFAM" id="SSF50494">
    <property type="entry name" value="Trypsin-like serine proteases"/>
    <property type="match status" value="1"/>
</dbReference>
<comment type="subcellular location">
    <subcellularLocation>
        <location evidence="1">Secreted</location>
        <location evidence="1">Extracellular space</location>
    </subcellularLocation>
</comment>
<dbReference type="InterPro" id="IPR009003">
    <property type="entry name" value="Peptidase_S1_PA"/>
</dbReference>
<dbReference type="Pfam" id="PF00089">
    <property type="entry name" value="Trypsin"/>
    <property type="match status" value="1"/>
</dbReference>
<comment type="catalytic activity">
    <reaction evidence="4">
        <text>Preferential cleavage: Arg-|-Xaa, Lys-|-Xaa.</text>
        <dbReference type="EC" id="3.4.21.4"/>
    </reaction>
</comment>
<organism evidence="7 8">
    <name type="scientific">Merluccius polli</name>
    <name type="common">Benguela hake</name>
    <name type="synonym">Merluccius cadenati</name>
    <dbReference type="NCBI Taxonomy" id="89951"/>
    <lineage>
        <taxon>Eukaryota</taxon>
        <taxon>Metazoa</taxon>
        <taxon>Chordata</taxon>
        <taxon>Craniata</taxon>
        <taxon>Vertebrata</taxon>
        <taxon>Euteleostomi</taxon>
        <taxon>Actinopterygii</taxon>
        <taxon>Neopterygii</taxon>
        <taxon>Teleostei</taxon>
        <taxon>Neoteleostei</taxon>
        <taxon>Acanthomorphata</taxon>
        <taxon>Zeiogadaria</taxon>
        <taxon>Gadariae</taxon>
        <taxon>Gadiformes</taxon>
        <taxon>Gadoidei</taxon>
        <taxon>Merlucciidae</taxon>
        <taxon>Merluccius</taxon>
    </lineage>
</organism>
<dbReference type="AlphaFoldDB" id="A0AA47MMZ2"/>
<dbReference type="InterPro" id="IPR050430">
    <property type="entry name" value="Peptidase_S1"/>
</dbReference>
<dbReference type="PROSITE" id="PS50240">
    <property type="entry name" value="TRYPSIN_DOM"/>
    <property type="match status" value="1"/>
</dbReference>
<keyword evidence="8" id="KW-1185">Reference proteome</keyword>
<keyword evidence="2" id="KW-0865">Zymogen</keyword>
<dbReference type="EMBL" id="JAOPHQ010003444">
    <property type="protein sequence ID" value="KAK0143021.1"/>
    <property type="molecule type" value="Genomic_DNA"/>
</dbReference>
<dbReference type="GO" id="GO:0006508">
    <property type="term" value="P:proteolysis"/>
    <property type="evidence" value="ECO:0007669"/>
    <property type="project" value="InterPro"/>
</dbReference>
<dbReference type="SMART" id="SM00020">
    <property type="entry name" value="Tryp_SPc"/>
    <property type="match status" value="1"/>
</dbReference>
<dbReference type="PANTHER" id="PTHR24276">
    <property type="entry name" value="POLYSERASE-RELATED"/>
    <property type="match status" value="1"/>
</dbReference>
<evidence type="ECO:0000313" key="7">
    <source>
        <dbReference type="EMBL" id="KAK0143021.1"/>
    </source>
</evidence>
<evidence type="ECO:0000256" key="5">
    <source>
        <dbReference type="ARBA" id="ARBA00038868"/>
    </source>
</evidence>
<protein>
    <recommendedName>
        <fullName evidence="5">trypsin</fullName>
        <ecNumber evidence="5">3.4.21.4</ecNumber>
    </recommendedName>
</protein>
<dbReference type="Proteomes" id="UP001174136">
    <property type="component" value="Unassembled WGS sequence"/>
</dbReference>
<evidence type="ECO:0000256" key="4">
    <source>
        <dbReference type="ARBA" id="ARBA00036320"/>
    </source>
</evidence>
<name>A0AA47MMZ2_MERPO</name>
<proteinExistence type="predicted"/>
<gene>
    <name evidence="7" type="primary">CMA1</name>
    <name evidence="7" type="ORF">N1851_018862</name>
</gene>
<feature type="domain" description="Peptidase S1" evidence="6">
    <location>
        <begin position="30"/>
        <end position="135"/>
    </location>
</feature>
<dbReference type="InterPro" id="IPR001254">
    <property type="entry name" value="Trypsin_dom"/>
</dbReference>
<dbReference type="PANTHER" id="PTHR24276:SF98">
    <property type="entry name" value="FI18310P1-RELATED"/>
    <property type="match status" value="1"/>
</dbReference>
<sequence>MLYEFFPEQASVQNNGKHFCGGFLIRKNIVLTAAHCDKKEHSNVTVVLGTNDLSRVDESTMRYNVKKCKHCDYKEVSLGNDIMMLKGDSGGPLVCNNVAVGIVSFNLNKNCANPNVPNIYTEISKFVAWIDHPKKC</sequence>
<dbReference type="GO" id="GO:0005576">
    <property type="term" value="C:extracellular region"/>
    <property type="evidence" value="ECO:0007669"/>
    <property type="project" value="UniProtKB-SubCell"/>
</dbReference>
<dbReference type="InterPro" id="IPR018114">
    <property type="entry name" value="TRYPSIN_HIS"/>
</dbReference>
<dbReference type="Gene3D" id="2.40.10.10">
    <property type="entry name" value="Trypsin-like serine proteases"/>
    <property type="match status" value="2"/>
</dbReference>
<dbReference type="FunFam" id="2.40.10.10:FF:000005">
    <property type="entry name" value="Serine protease 37"/>
    <property type="match status" value="1"/>
</dbReference>
<comment type="caution">
    <text evidence="7">The sequence shown here is derived from an EMBL/GenBank/DDBJ whole genome shotgun (WGS) entry which is preliminary data.</text>
</comment>
<dbReference type="InterPro" id="IPR043504">
    <property type="entry name" value="Peptidase_S1_PA_chymotrypsin"/>
</dbReference>
<keyword evidence="3" id="KW-1015">Disulfide bond</keyword>
<accession>A0AA47MMZ2</accession>
<evidence type="ECO:0000313" key="8">
    <source>
        <dbReference type="Proteomes" id="UP001174136"/>
    </source>
</evidence>
<dbReference type="PROSITE" id="PS00134">
    <property type="entry name" value="TRYPSIN_HIS"/>
    <property type="match status" value="1"/>
</dbReference>
<dbReference type="EC" id="3.4.21.4" evidence="5"/>
<reference evidence="7" key="1">
    <citation type="journal article" date="2023" name="Front. Mar. Sci.">
        <title>A new Merluccius polli reference genome to investigate the effects of global change in West African waters.</title>
        <authorList>
            <person name="Mateo J.L."/>
            <person name="Blanco-Fernandez C."/>
            <person name="Garcia-Vazquez E."/>
            <person name="Machado-Schiaffino G."/>
        </authorList>
    </citation>
    <scope>NUCLEOTIDE SEQUENCE</scope>
    <source>
        <strain evidence="7">C29</strain>
        <tissue evidence="7">Fin</tissue>
    </source>
</reference>
<evidence type="ECO:0000256" key="3">
    <source>
        <dbReference type="ARBA" id="ARBA00023157"/>
    </source>
</evidence>
<dbReference type="GO" id="GO:0004252">
    <property type="term" value="F:serine-type endopeptidase activity"/>
    <property type="evidence" value="ECO:0007669"/>
    <property type="project" value="UniProtKB-EC"/>
</dbReference>